<protein>
    <submittedName>
        <fullName evidence="2">Uncharacterized protein</fullName>
    </submittedName>
</protein>
<accession>A0ABY1MJ72</accession>
<dbReference type="RefSeq" id="WP_085470932.1">
    <property type="nucleotide sequence ID" value="NZ_FXAV01000042.1"/>
</dbReference>
<organism evidence="2 3">
    <name type="scientific">Rhodococcus rhodochrous J3</name>
    <dbReference type="NCBI Taxonomy" id="903528"/>
    <lineage>
        <taxon>Bacteria</taxon>
        <taxon>Bacillati</taxon>
        <taxon>Actinomycetota</taxon>
        <taxon>Actinomycetes</taxon>
        <taxon>Mycobacteriales</taxon>
        <taxon>Nocardiaceae</taxon>
        <taxon>Rhodococcus</taxon>
    </lineage>
</organism>
<feature type="compositionally biased region" description="Basic and acidic residues" evidence="1">
    <location>
        <begin position="113"/>
        <end position="124"/>
    </location>
</feature>
<sequence>MDLTDPEFTLTWPREVFITEATSMMRAERERRSFHADYAFLLEEAFAGSVPATEYSARKGMLDWTGDARSTWPSSFESAQDDVPVVSELVRRADELRTPATRRPYFSRRNSSSHREEEHSTSEPDWAAAKDRFSTFIARWQASGYFGEEYPDGCVDPNDELEVGLVEKLADLYGQQPPPLSYPEADRWGDDEFCDLVELLHDIAARPRNRYYHEYSQCGYHYSNHALRTGQMLYRIRVNELLDATNLPFRLATEGEDIGRLVTITDDARADLLLRAVEQPTRQLTDQVSHAIALYRSRQSTREDKVSAIRELMAVLEPDRYTVLKGTPAEKDNESLFQIANKYAIRHNKDSELRDYSIAFLDWMFWAALAMVQLCKELKASKRPITVSDREC</sequence>
<dbReference type="EMBL" id="FXAV01000042">
    <property type="protein sequence ID" value="SMG59775.1"/>
    <property type="molecule type" value="Genomic_DNA"/>
</dbReference>
<feature type="region of interest" description="Disordered" evidence="1">
    <location>
        <begin position="101"/>
        <end position="124"/>
    </location>
</feature>
<evidence type="ECO:0000256" key="1">
    <source>
        <dbReference type="SAM" id="MobiDB-lite"/>
    </source>
</evidence>
<proteinExistence type="predicted"/>
<reference evidence="2 3" key="1">
    <citation type="submission" date="2017-04" db="EMBL/GenBank/DDBJ databases">
        <authorList>
            <person name="Varghese N."/>
            <person name="Submissions S."/>
        </authorList>
    </citation>
    <scope>NUCLEOTIDE SEQUENCE [LARGE SCALE GENOMIC DNA]</scope>
    <source>
        <strain evidence="2 3">J3</strain>
    </source>
</reference>
<evidence type="ECO:0000313" key="2">
    <source>
        <dbReference type="EMBL" id="SMG59775.1"/>
    </source>
</evidence>
<comment type="caution">
    <text evidence="2">The sequence shown here is derived from an EMBL/GenBank/DDBJ whole genome shotgun (WGS) entry which is preliminary data.</text>
</comment>
<keyword evidence="3" id="KW-1185">Reference proteome</keyword>
<name>A0ABY1MJ72_RHORH</name>
<gene>
    <name evidence="2" type="ORF">SAMN02745947_05496</name>
</gene>
<evidence type="ECO:0000313" key="3">
    <source>
        <dbReference type="Proteomes" id="UP000193566"/>
    </source>
</evidence>
<dbReference type="Proteomes" id="UP000193566">
    <property type="component" value="Unassembled WGS sequence"/>
</dbReference>